<evidence type="ECO:0000313" key="6">
    <source>
        <dbReference type="Proteomes" id="UP000182089"/>
    </source>
</evidence>
<keyword evidence="2" id="KW-0813">Transport</keyword>
<evidence type="ECO:0000256" key="3">
    <source>
        <dbReference type="ARBA" id="ARBA00022729"/>
    </source>
</evidence>
<dbReference type="PANTHER" id="PTHR30222">
    <property type="entry name" value="SPERMIDINE/PUTRESCINE-BINDING PERIPLASMIC PROTEIN"/>
    <property type="match status" value="1"/>
</dbReference>
<sequence length="357" mass="41029">MRRLQALLLGIVAIILLLTGGAWFLNQSDGAKGSKIINMYNWGDYIDPKLITKFEKQTGYKINYETFDSNEAMLTKIKQGGTSYDLAVPSDYMIQKMKKAHLLKPLDQSKLPNLKYISKDFLDQPFDRHNRYSVPYFWGTLGVVYNDKYYQASDVNSWNKLWNPKFKGQIMFVDGAREFMGIGLASLGYSLNSKNDAQLNQAYNKLKSLTFNAKAIVSDEIKMYMENEESKVAVTYSGEASEMLSENSHLHYVVPNGGTNLWFDNIVIPKTSKNTKGAYAFINFMLDPKNAAQNAEYIGYATPNKKALAYLPKSITNDRQFYPSQKQMAQMEVYEDLGQKYIEKYNDLYLELKMYRR</sequence>
<dbReference type="InterPro" id="IPR001188">
    <property type="entry name" value="Sperm_putr-bd"/>
</dbReference>
<protein>
    <submittedName>
        <fullName evidence="5">Spermidine/putrescine transport system substrate-binding protein</fullName>
    </submittedName>
</protein>
<dbReference type="PIRSF" id="PIRSF019574">
    <property type="entry name" value="Periplasmic_polyamine_BP"/>
    <property type="match status" value="1"/>
</dbReference>
<accession>A0ABY1A9B2</accession>
<dbReference type="PRINTS" id="PR00909">
    <property type="entry name" value="SPERMDNBNDNG"/>
</dbReference>
<dbReference type="InterPro" id="IPR006059">
    <property type="entry name" value="SBP"/>
</dbReference>
<evidence type="ECO:0000313" key="5">
    <source>
        <dbReference type="EMBL" id="SEM35469.1"/>
    </source>
</evidence>
<comment type="subcellular location">
    <subcellularLocation>
        <location evidence="1">Periplasm</location>
    </subcellularLocation>
</comment>
<dbReference type="Proteomes" id="UP000182089">
    <property type="component" value="Unassembled WGS sequence"/>
</dbReference>
<keyword evidence="3" id="KW-0732">Signal</keyword>
<dbReference type="Gene3D" id="3.40.190.10">
    <property type="entry name" value="Periplasmic binding protein-like II"/>
    <property type="match status" value="2"/>
</dbReference>
<keyword evidence="4" id="KW-0574">Periplasm</keyword>
<comment type="caution">
    <text evidence="5">The sequence shown here is derived from an EMBL/GenBank/DDBJ whole genome shotgun (WGS) entry which is preliminary data.</text>
</comment>
<dbReference type="SUPFAM" id="SSF53850">
    <property type="entry name" value="Periplasmic binding protein-like II"/>
    <property type="match status" value="1"/>
</dbReference>
<gene>
    <name evidence="5" type="ORF">SAMN05216431_101203</name>
</gene>
<dbReference type="CDD" id="cd13663">
    <property type="entry name" value="PBP2_PotD_PotF_like_2"/>
    <property type="match status" value="1"/>
</dbReference>
<organism evidence="5 6">
    <name type="scientific">Ligilactobacillus ruminis</name>
    <dbReference type="NCBI Taxonomy" id="1623"/>
    <lineage>
        <taxon>Bacteria</taxon>
        <taxon>Bacillati</taxon>
        <taxon>Bacillota</taxon>
        <taxon>Bacilli</taxon>
        <taxon>Lactobacillales</taxon>
        <taxon>Lactobacillaceae</taxon>
        <taxon>Ligilactobacillus</taxon>
    </lineage>
</organism>
<dbReference type="PANTHER" id="PTHR30222:SF17">
    <property type="entry name" value="SPERMIDINE_PUTRESCINE-BINDING PERIPLASMIC PROTEIN"/>
    <property type="match status" value="1"/>
</dbReference>
<name>A0ABY1A9B2_9LACO</name>
<reference evidence="5 6" key="1">
    <citation type="submission" date="2016-10" db="EMBL/GenBank/DDBJ databases">
        <authorList>
            <person name="Varghese N."/>
            <person name="Submissions S."/>
        </authorList>
    </citation>
    <scope>NUCLEOTIDE SEQUENCE [LARGE SCALE GENOMIC DNA]</scope>
    <source>
        <strain evidence="5 6">WC1T17</strain>
    </source>
</reference>
<evidence type="ECO:0000256" key="4">
    <source>
        <dbReference type="ARBA" id="ARBA00022764"/>
    </source>
</evidence>
<dbReference type="Pfam" id="PF13416">
    <property type="entry name" value="SBP_bac_8"/>
    <property type="match status" value="1"/>
</dbReference>
<proteinExistence type="predicted"/>
<evidence type="ECO:0000256" key="1">
    <source>
        <dbReference type="ARBA" id="ARBA00004418"/>
    </source>
</evidence>
<evidence type="ECO:0000256" key="2">
    <source>
        <dbReference type="ARBA" id="ARBA00022448"/>
    </source>
</evidence>
<dbReference type="EMBL" id="FOCC01000001">
    <property type="protein sequence ID" value="SEM35469.1"/>
    <property type="molecule type" value="Genomic_DNA"/>
</dbReference>